<dbReference type="AlphaFoldDB" id="A0A8S0R1U9"/>
<accession>A0A8S0R1U9</accession>
<name>A0A8S0R1U9_OLEEU</name>
<feature type="compositionally biased region" description="Basic and acidic residues" evidence="1">
    <location>
        <begin position="28"/>
        <end position="46"/>
    </location>
</feature>
<evidence type="ECO:0000313" key="2">
    <source>
        <dbReference type="EMBL" id="CAA2972357.1"/>
    </source>
</evidence>
<proteinExistence type="predicted"/>
<reference evidence="2 3" key="1">
    <citation type="submission" date="2019-12" db="EMBL/GenBank/DDBJ databases">
        <authorList>
            <person name="Alioto T."/>
            <person name="Alioto T."/>
            <person name="Gomez Garrido J."/>
        </authorList>
    </citation>
    <scope>NUCLEOTIDE SEQUENCE [LARGE SCALE GENOMIC DNA]</scope>
</reference>
<sequence length="94" mass="10773">MWIPLSSANEDLQPMLAGKRHVIALNKKDLTERRSKSSGRLSDRTRERKKQKVENGIDLFPFAFKPYGPEEYDVIVPGMVLKECILISQRSPLC</sequence>
<dbReference type="Proteomes" id="UP000594638">
    <property type="component" value="Unassembled WGS sequence"/>
</dbReference>
<dbReference type="EMBL" id="CACTIH010002049">
    <property type="protein sequence ID" value="CAA2972357.1"/>
    <property type="molecule type" value="Genomic_DNA"/>
</dbReference>
<gene>
    <name evidence="2" type="ORF">OLEA9_A095983</name>
</gene>
<keyword evidence="3" id="KW-1185">Reference proteome</keyword>
<evidence type="ECO:0000313" key="3">
    <source>
        <dbReference type="Proteomes" id="UP000594638"/>
    </source>
</evidence>
<organism evidence="2 3">
    <name type="scientific">Olea europaea subsp. europaea</name>
    <dbReference type="NCBI Taxonomy" id="158383"/>
    <lineage>
        <taxon>Eukaryota</taxon>
        <taxon>Viridiplantae</taxon>
        <taxon>Streptophyta</taxon>
        <taxon>Embryophyta</taxon>
        <taxon>Tracheophyta</taxon>
        <taxon>Spermatophyta</taxon>
        <taxon>Magnoliopsida</taxon>
        <taxon>eudicotyledons</taxon>
        <taxon>Gunneridae</taxon>
        <taxon>Pentapetalae</taxon>
        <taxon>asterids</taxon>
        <taxon>lamiids</taxon>
        <taxon>Lamiales</taxon>
        <taxon>Oleaceae</taxon>
        <taxon>Oleeae</taxon>
        <taxon>Olea</taxon>
    </lineage>
</organism>
<protein>
    <submittedName>
        <fullName evidence="2">Uncharacterized protein</fullName>
    </submittedName>
</protein>
<dbReference type="Gramene" id="OE9A095983T1">
    <property type="protein sequence ID" value="OE9A095983C1"/>
    <property type="gene ID" value="OE9A095983"/>
</dbReference>
<feature type="region of interest" description="Disordered" evidence="1">
    <location>
        <begin position="28"/>
        <end position="49"/>
    </location>
</feature>
<comment type="caution">
    <text evidence="2">The sequence shown here is derived from an EMBL/GenBank/DDBJ whole genome shotgun (WGS) entry which is preliminary data.</text>
</comment>
<evidence type="ECO:0000256" key="1">
    <source>
        <dbReference type="SAM" id="MobiDB-lite"/>
    </source>
</evidence>